<name>A0A443HNQ4_BYSSP</name>
<dbReference type="PANTHER" id="PTHR30266:SF2">
    <property type="entry name" value="LARGE-CONDUCTANCE MECHANOSENSITIVE CHANNEL"/>
    <property type="match status" value="1"/>
</dbReference>
<gene>
    <name evidence="1" type="ORF">C8Q69DRAFT_446898</name>
</gene>
<dbReference type="GO" id="GO:0008381">
    <property type="term" value="F:mechanosensitive monoatomic ion channel activity"/>
    <property type="evidence" value="ECO:0007669"/>
    <property type="project" value="TreeGrafter"/>
</dbReference>
<sequence>MPRLDESTDALLRVGSDAQKHVRRVWHGFSDFVLRDNVLEVSMGLIRNLDDKFAVLKPGPSYVSDGYNTLQQARDDGALVMAYGHDGLIKSLVPCRYCGKKIHEAAKRCIFCSSWQDGREDLPPSQ</sequence>
<dbReference type="InterPro" id="IPR037673">
    <property type="entry name" value="MSC/AndL"/>
</dbReference>
<dbReference type="GeneID" id="39598444"/>
<accession>A0A443HNQ4</accession>
<dbReference type="AlphaFoldDB" id="A0A443HNQ4"/>
<dbReference type="STRING" id="264951.A0A443HNQ4"/>
<evidence type="ECO:0000313" key="1">
    <source>
        <dbReference type="EMBL" id="RWQ93410.1"/>
    </source>
</evidence>
<organism evidence="1 2">
    <name type="scientific">Byssochlamys spectabilis</name>
    <name type="common">Paecilomyces variotii</name>
    <dbReference type="NCBI Taxonomy" id="264951"/>
    <lineage>
        <taxon>Eukaryota</taxon>
        <taxon>Fungi</taxon>
        <taxon>Dikarya</taxon>
        <taxon>Ascomycota</taxon>
        <taxon>Pezizomycotina</taxon>
        <taxon>Eurotiomycetes</taxon>
        <taxon>Eurotiomycetidae</taxon>
        <taxon>Eurotiales</taxon>
        <taxon>Thermoascaceae</taxon>
        <taxon>Paecilomyces</taxon>
    </lineage>
</organism>
<dbReference type="RefSeq" id="XP_028483055.1">
    <property type="nucleotide sequence ID" value="XM_028629167.1"/>
</dbReference>
<reference evidence="1 2" key="1">
    <citation type="journal article" date="2018" name="Front. Microbiol.">
        <title>Genomic and genetic insights into a cosmopolitan fungus, Paecilomyces variotii (Eurotiales).</title>
        <authorList>
            <person name="Urquhart A.S."/>
            <person name="Mondo S.J."/>
            <person name="Makela M.R."/>
            <person name="Hane J.K."/>
            <person name="Wiebenga A."/>
            <person name="He G."/>
            <person name="Mihaltcheva S."/>
            <person name="Pangilinan J."/>
            <person name="Lipzen A."/>
            <person name="Barry K."/>
            <person name="de Vries R.P."/>
            <person name="Grigoriev I.V."/>
            <person name="Idnurm A."/>
        </authorList>
    </citation>
    <scope>NUCLEOTIDE SEQUENCE [LARGE SCALE GENOMIC DNA]</scope>
    <source>
        <strain evidence="1 2">CBS 101075</strain>
    </source>
</reference>
<dbReference type="Proteomes" id="UP000283841">
    <property type="component" value="Unassembled WGS sequence"/>
</dbReference>
<dbReference type="GO" id="GO:0016020">
    <property type="term" value="C:membrane"/>
    <property type="evidence" value="ECO:0007669"/>
    <property type="project" value="TreeGrafter"/>
</dbReference>
<evidence type="ECO:0000313" key="2">
    <source>
        <dbReference type="Proteomes" id="UP000283841"/>
    </source>
</evidence>
<proteinExistence type="predicted"/>
<keyword evidence="2" id="KW-1185">Reference proteome</keyword>
<protein>
    <submittedName>
        <fullName evidence="1">Putative ion channel</fullName>
    </submittedName>
</protein>
<dbReference type="PANTHER" id="PTHR30266">
    <property type="entry name" value="MECHANOSENSITIVE CHANNEL MSCL"/>
    <property type="match status" value="1"/>
</dbReference>
<comment type="caution">
    <text evidence="1">The sequence shown here is derived from an EMBL/GenBank/DDBJ whole genome shotgun (WGS) entry which is preliminary data.</text>
</comment>
<dbReference type="EMBL" id="RCNU01000010">
    <property type="protein sequence ID" value="RWQ93410.1"/>
    <property type="molecule type" value="Genomic_DNA"/>
</dbReference>
<dbReference type="VEuPathDB" id="FungiDB:C8Q69DRAFT_446898"/>